<dbReference type="Pfam" id="PF13417">
    <property type="entry name" value="GST_N_3"/>
    <property type="match status" value="1"/>
</dbReference>
<dbReference type="NCBIfam" id="NF007702">
    <property type="entry name" value="PRK10387.1"/>
    <property type="match status" value="1"/>
</dbReference>
<evidence type="ECO:0000259" key="2">
    <source>
        <dbReference type="Pfam" id="PF13417"/>
    </source>
</evidence>
<dbReference type="NCBIfam" id="TIGR02182">
    <property type="entry name" value="GRXB"/>
    <property type="match status" value="1"/>
</dbReference>
<dbReference type="Gene3D" id="1.20.1050.10">
    <property type="match status" value="1"/>
</dbReference>
<dbReference type="InterPro" id="IPR036282">
    <property type="entry name" value="Glutathione-S-Trfase_C_sf"/>
</dbReference>
<comment type="caution">
    <text evidence="3">The sequence shown here is derived from an EMBL/GenBank/DDBJ whole genome shotgun (WGS) entry which is preliminary data.</text>
</comment>
<evidence type="ECO:0000259" key="1">
    <source>
        <dbReference type="Pfam" id="PF04399"/>
    </source>
</evidence>
<dbReference type="InterPro" id="IPR011901">
    <property type="entry name" value="Grx2"/>
</dbReference>
<proteinExistence type="predicted"/>
<name>A0A2H9T7I4_9ZZZZ</name>
<evidence type="ECO:0000313" key="3">
    <source>
        <dbReference type="EMBL" id="PJE79191.1"/>
    </source>
</evidence>
<protein>
    <submittedName>
        <fullName evidence="3">Glutaredoxin 2</fullName>
    </submittedName>
</protein>
<sequence>MKLYIYEHCPFCARVRYVAGMLDIDLNINILDYHDEQTPTTLIGKKSVPILLNGDVAKAESMDIIAGFLREKQQDQTVVVSEAVRNWQSDAFPLLQKIGYPRWVNLTLKEFHTEQSRTEWRQKKETSELNFDNLLKNTDIIVKQVNPLVERAFQLLSIQNGQSTLSLVEQAIIFSILRGLYSEPSINWGKKLDTWLQSQSSKTNISLLA</sequence>
<dbReference type="InterPro" id="IPR036249">
    <property type="entry name" value="Thioredoxin-like_sf"/>
</dbReference>
<dbReference type="SUPFAM" id="SSF52833">
    <property type="entry name" value="Thioredoxin-like"/>
    <property type="match status" value="1"/>
</dbReference>
<reference evidence="3" key="1">
    <citation type="journal article" date="2017" name="Appl. Environ. Microbiol.">
        <title>Molecular characterization of an Endozoicomonas-like organism causing infection in king scallop Pecten maximus L.</title>
        <authorList>
            <person name="Cano I."/>
            <person name="van Aerle R."/>
            <person name="Ross S."/>
            <person name="Verner-Jeffreys D.W."/>
            <person name="Paley R.K."/>
            <person name="Rimmer G."/>
            <person name="Ryder D."/>
            <person name="Hooper P."/>
            <person name="Stone D."/>
            <person name="Feist S.W."/>
        </authorList>
    </citation>
    <scope>NUCLEOTIDE SEQUENCE</scope>
</reference>
<dbReference type="EMBL" id="NSIT01000088">
    <property type="protein sequence ID" value="PJE79191.1"/>
    <property type="molecule type" value="Genomic_DNA"/>
</dbReference>
<dbReference type="InterPro" id="IPR004045">
    <property type="entry name" value="Glutathione_S-Trfase_N"/>
</dbReference>
<dbReference type="Pfam" id="PF04399">
    <property type="entry name" value="Glutaredoxin2_C"/>
    <property type="match status" value="1"/>
</dbReference>
<gene>
    <name evidence="3" type="primary">grxB_1</name>
    <name evidence="3" type="ORF">CI610_01837</name>
</gene>
<dbReference type="InterPro" id="IPR007494">
    <property type="entry name" value="Glutaredoxin2_C"/>
</dbReference>
<feature type="domain" description="Glutaredoxin 2 C-terminal" evidence="1">
    <location>
        <begin position="84"/>
        <end position="208"/>
    </location>
</feature>
<organism evidence="3">
    <name type="scientific">invertebrate metagenome</name>
    <dbReference type="NCBI Taxonomy" id="1711999"/>
    <lineage>
        <taxon>unclassified sequences</taxon>
        <taxon>metagenomes</taxon>
        <taxon>organismal metagenomes</taxon>
    </lineage>
</organism>
<dbReference type="GO" id="GO:0005829">
    <property type="term" value="C:cytosol"/>
    <property type="evidence" value="ECO:0007669"/>
    <property type="project" value="InterPro"/>
</dbReference>
<feature type="domain" description="GST N-terminal" evidence="2">
    <location>
        <begin position="3"/>
        <end position="67"/>
    </location>
</feature>
<accession>A0A2H9T7I4</accession>
<dbReference type="AlphaFoldDB" id="A0A2H9T7I4"/>
<dbReference type="SUPFAM" id="SSF47616">
    <property type="entry name" value="GST C-terminal domain-like"/>
    <property type="match status" value="1"/>
</dbReference>
<dbReference type="Gene3D" id="3.40.30.10">
    <property type="entry name" value="Glutaredoxin"/>
    <property type="match status" value="1"/>
</dbReference>